<reference evidence="4 5" key="1">
    <citation type="journal article" date="2012" name="J. Bacteriol.">
        <title>Genome Sequence of the Alkane-Degrading Bacterium Alcanivorax hongdengensis Type Strain A-11-3.</title>
        <authorList>
            <person name="Lai Q."/>
            <person name="Shao Z."/>
        </authorList>
    </citation>
    <scope>NUCLEOTIDE SEQUENCE [LARGE SCALE GENOMIC DNA]</scope>
    <source>
        <strain evidence="4 5">A-11-3</strain>
    </source>
</reference>
<dbReference type="PRINTS" id="PR00455">
    <property type="entry name" value="HTHTETR"/>
</dbReference>
<dbReference type="eggNOG" id="COG1309">
    <property type="taxonomic scope" value="Bacteria"/>
</dbReference>
<feature type="domain" description="HTH tetR-type" evidence="3">
    <location>
        <begin position="21"/>
        <end position="81"/>
    </location>
</feature>
<dbReference type="STRING" id="1177179.A11A3_13028"/>
<dbReference type="PANTHER" id="PTHR30055:SF153">
    <property type="entry name" value="HTH-TYPE TRANSCRIPTIONAL REPRESSOR RV3405C"/>
    <property type="match status" value="1"/>
</dbReference>
<evidence type="ECO:0000256" key="1">
    <source>
        <dbReference type="ARBA" id="ARBA00023125"/>
    </source>
</evidence>
<dbReference type="PANTHER" id="PTHR30055">
    <property type="entry name" value="HTH-TYPE TRANSCRIPTIONAL REGULATOR RUTR"/>
    <property type="match status" value="1"/>
</dbReference>
<dbReference type="OrthoDB" id="6077212at2"/>
<dbReference type="Pfam" id="PF18556">
    <property type="entry name" value="TetR_C_35"/>
    <property type="match status" value="1"/>
</dbReference>
<evidence type="ECO:0000256" key="2">
    <source>
        <dbReference type="PROSITE-ProRule" id="PRU00335"/>
    </source>
</evidence>
<dbReference type="SUPFAM" id="SSF48498">
    <property type="entry name" value="Tetracyclin repressor-like, C-terminal domain"/>
    <property type="match status" value="1"/>
</dbReference>
<proteinExistence type="predicted"/>
<dbReference type="InterPro" id="IPR036271">
    <property type="entry name" value="Tet_transcr_reg_TetR-rel_C_sf"/>
</dbReference>
<feature type="DNA-binding region" description="H-T-H motif" evidence="2">
    <location>
        <begin position="44"/>
        <end position="63"/>
    </location>
</feature>
<evidence type="ECO:0000259" key="3">
    <source>
        <dbReference type="PROSITE" id="PS50977"/>
    </source>
</evidence>
<accession>L0W9X4</accession>
<dbReference type="InterPro" id="IPR040611">
    <property type="entry name" value="AlkX_C"/>
</dbReference>
<dbReference type="Pfam" id="PF00440">
    <property type="entry name" value="TetR_N"/>
    <property type="match status" value="1"/>
</dbReference>
<dbReference type="Gene3D" id="1.10.357.10">
    <property type="entry name" value="Tetracycline Repressor, domain 2"/>
    <property type="match status" value="1"/>
</dbReference>
<name>L0W9X4_9GAMM</name>
<dbReference type="InterPro" id="IPR001647">
    <property type="entry name" value="HTH_TetR"/>
</dbReference>
<dbReference type="GO" id="GO:0003700">
    <property type="term" value="F:DNA-binding transcription factor activity"/>
    <property type="evidence" value="ECO:0007669"/>
    <property type="project" value="TreeGrafter"/>
</dbReference>
<dbReference type="GO" id="GO:0000976">
    <property type="term" value="F:transcription cis-regulatory region binding"/>
    <property type="evidence" value="ECO:0007669"/>
    <property type="project" value="TreeGrafter"/>
</dbReference>
<dbReference type="PROSITE" id="PS50977">
    <property type="entry name" value="HTH_TETR_2"/>
    <property type="match status" value="1"/>
</dbReference>
<sequence>MPDQAMPSLSLGSELDFNNGDATYIKILDAGLAQFTEFGLRRTTMEDVASKAGVGRATAYRRFGDKHQLIQAVILRECQYQLGLIEAHLKTLDSPRDALLEAFVLAVTRAHVHPLLQRLLSSEPEDILPLLTLQWSRVIALFRVQLASQIRRAEEAGHVKVHDADQLAELMLRLMQSLVLSPDGLMNPADEASIRDMADRYLRPWLG</sequence>
<dbReference type="PROSITE" id="PS01081">
    <property type="entry name" value="HTH_TETR_1"/>
    <property type="match status" value="1"/>
</dbReference>
<dbReference type="InterPro" id="IPR009057">
    <property type="entry name" value="Homeodomain-like_sf"/>
</dbReference>
<evidence type="ECO:0000313" key="5">
    <source>
        <dbReference type="Proteomes" id="UP000010164"/>
    </source>
</evidence>
<comment type="caution">
    <text evidence="4">The sequence shown here is derived from an EMBL/GenBank/DDBJ whole genome shotgun (WGS) entry which is preliminary data.</text>
</comment>
<dbReference type="RefSeq" id="WP_008929776.1">
    <property type="nucleotide sequence ID" value="NZ_AMRJ01000023.1"/>
</dbReference>
<dbReference type="Proteomes" id="UP000010164">
    <property type="component" value="Unassembled WGS sequence"/>
</dbReference>
<dbReference type="PATRIC" id="fig|1177179.3.peg.2590"/>
<gene>
    <name evidence="4" type="ORF">A11A3_13028</name>
</gene>
<dbReference type="AlphaFoldDB" id="L0W9X4"/>
<keyword evidence="1 2" id="KW-0238">DNA-binding</keyword>
<dbReference type="EMBL" id="AMRJ01000023">
    <property type="protein sequence ID" value="EKF73553.1"/>
    <property type="molecule type" value="Genomic_DNA"/>
</dbReference>
<protein>
    <submittedName>
        <fullName evidence="4">TetR family transcriptional regulator</fullName>
    </submittedName>
</protein>
<keyword evidence="5" id="KW-1185">Reference proteome</keyword>
<organism evidence="4 5">
    <name type="scientific">Alcanivorax hongdengensis A-11-3</name>
    <dbReference type="NCBI Taxonomy" id="1177179"/>
    <lineage>
        <taxon>Bacteria</taxon>
        <taxon>Pseudomonadati</taxon>
        <taxon>Pseudomonadota</taxon>
        <taxon>Gammaproteobacteria</taxon>
        <taxon>Oceanospirillales</taxon>
        <taxon>Alcanivoracaceae</taxon>
        <taxon>Alcanivorax</taxon>
    </lineage>
</organism>
<dbReference type="InterPro" id="IPR050109">
    <property type="entry name" value="HTH-type_TetR-like_transc_reg"/>
</dbReference>
<dbReference type="InterPro" id="IPR023772">
    <property type="entry name" value="DNA-bd_HTH_TetR-type_CS"/>
</dbReference>
<evidence type="ECO:0000313" key="4">
    <source>
        <dbReference type="EMBL" id="EKF73553.1"/>
    </source>
</evidence>
<dbReference type="SUPFAM" id="SSF46689">
    <property type="entry name" value="Homeodomain-like"/>
    <property type="match status" value="1"/>
</dbReference>